<dbReference type="Gene3D" id="3.40.710.10">
    <property type="entry name" value="DD-peptidase/beta-lactamase superfamily"/>
    <property type="match status" value="1"/>
</dbReference>
<feature type="domain" description="PASTA" evidence="4">
    <location>
        <begin position="574"/>
        <end position="636"/>
    </location>
</feature>
<dbReference type="Pfam" id="PF00905">
    <property type="entry name" value="Transpeptidase"/>
    <property type="match status" value="1"/>
</dbReference>
<dbReference type="InterPro" id="IPR005311">
    <property type="entry name" value="PBP_dimer"/>
</dbReference>
<dbReference type="Pfam" id="PF03793">
    <property type="entry name" value="PASTA"/>
    <property type="match status" value="1"/>
</dbReference>
<dbReference type="SUPFAM" id="SSF56519">
    <property type="entry name" value="Penicillin binding protein dimerisation domain"/>
    <property type="match status" value="1"/>
</dbReference>
<keyword evidence="6" id="KW-1185">Reference proteome</keyword>
<evidence type="ECO:0000259" key="4">
    <source>
        <dbReference type="PROSITE" id="PS51178"/>
    </source>
</evidence>
<evidence type="ECO:0000313" key="6">
    <source>
        <dbReference type="Proteomes" id="UP001164803"/>
    </source>
</evidence>
<dbReference type="SUPFAM" id="SSF56601">
    <property type="entry name" value="beta-lactamase/transpeptidase-like"/>
    <property type="match status" value="1"/>
</dbReference>
<dbReference type="RefSeq" id="WP_268046892.1">
    <property type="nucleotide sequence ID" value="NZ_CP104064.1"/>
</dbReference>
<dbReference type="PANTHER" id="PTHR30627:SF1">
    <property type="entry name" value="PEPTIDOGLYCAN D,D-TRANSPEPTIDASE FTSI"/>
    <property type="match status" value="1"/>
</dbReference>
<dbReference type="InterPro" id="IPR050515">
    <property type="entry name" value="Beta-lactam/transpept"/>
</dbReference>
<keyword evidence="3" id="KW-0472">Membrane</keyword>
<proteinExistence type="inferred from homology"/>
<dbReference type="InterPro" id="IPR005543">
    <property type="entry name" value="PASTA_dom"/>
</dbReference>
<accession>A0ABY6ZAU1</accession>
<reference evidence="5" key="1">
    <citation type="submission" date="2022-08" db="EMBL/GenBank/DDBJ databases">
        <title>Alicyclobacillus dauci DSM2870, complete genome.</title>
        <authorList>
            <person name="Wang Q."/>
            <person name="Cai R."/>
            <person name="Wang Z."/>
        </authorList>
    </citation>
    <scope>NUCLEOTIDE SEQUENCE</scope>
    <source>
        <strain evidence="5">DSM 28700</strain>
    </source>
</reference>
<dbReference type="CDD" id="cd06576">
    <property type="entry name" value="PASTA_Pbp2x-like_1"/>
    <property type="match status" value="1"/>
</dbReference>
<dbReference type="InterPro" id="IPR012338">
    <property type="entry name" value="Beta-lactam/transpept-like"/>
</dbReference>
<comment type="subcellular location">
    <subcellularLocation>
        <location evidence="1">Membrane</location>
    </subcellularLocation>
</comment>
<evidence type="ECO:0000256" key="3">
    <source>
        <dbReference type="ARBA" id="ARBA00023136"/>
    </source>
</evidence>
<evidence type="ECO:0000313" key="5">
    <source>
        <dbReference type="EMBL" id="WAH39230.1"/>
    </source>
</evidence>
<dbReference type="InterPro" id="IPR011927">
    <property type="entry name" value="SpoVD_pbp"/>
</dbReference>
<dbReference type="PANTHER" id="PTHR30627">
    <property type="entry name" value="PEPTIDOGLYCAN D,D-TRANSPEPTIDASE"/>
    <property type="match status" value="1"/>
</dbReference>
<dbReference type="Gene3D" id="3.30.450.330">
    <property type="match status" value="1"/>
</dbReference>
<dbReference type="Proteomes" id="UP001164803">
    <property type="component" value="Chromosome"/>
</dbReference>
<evidence type="ECO:0000256" key="2">
    <source>
        <dbReference type="ARBA" id="ARBA00007171"/>
    </source>
</evidence>
<dbReference type="SUPFAM" id="SSF54184">
    <property type="entry name" value="Penicillin-binding protein 2x (pbp-2x), c-terminal domain"/>
    <property type="match status" value="1"/>
</dbReference>
<dbReference type="Gene3D" id="3.90.1310.10">
    <property type="entry name" value="Penicillin-binding protein 2a (Domain 2)"/>
    <property type="match status" value="1"/>
</dbReference>
<dbReference type="SMART" id="SM00740">
    <property type="entry name" value="PASTA"/>
    <property type="match status" value="1"/>
</dbReference>
<dbReference type="Gene3D" id="3.30.10.20">
    <property type="match status" value="1"/>
</dbReference>
<organism evidence="5 6">
    <name type="scientific">Alicyclobacillus dauci</name>
    <dbReference type="NCBI Taxonomy" id="1475485"/>
    <lineage>
        <taxon>Bacteria</taxon>
        <taxon>Bacillati</taxon>
        <taxon>Bacillota</taxon>
        <taxon>Bacilli</taxon>
        <taxon>Bacillales</taxon>
        <taxon>Alicyclobacillaceae</taxon>
        <taxon>Alicyclobacillus</taxon>
    </lineage>
</organism>
<name>A0ABY6ZAU1_9BACL</name>
<dbReference type="Pfam" id="PF03717">
    <property type="entry name" value="PBP_dimer"/>
    <property type="match status" value="1"/>
</dbReference>
<dbReference type="NCBIfam" id="TIGR02214">
    <property type="entry name" value="spoVD_pbp"/>
    <property type="match status" value="1"/>
</dbReference>
<dbReference type="PROSITE" id="PS51178">
    <property type="entry name" value="PASTA"/>
    <property type="match status" value="1"/>
</dbReference>
<dbReference type="InterPro" id="IPR001460">
    <property type="entry name" value="PCN-bd_Tpept"/>
</dbReference>
<dbReference type="EMBL" id="CP104064">
    <property type="protein sequence ID" value="WAH39230.1"/>
    <property type="molecule type" value="Genomic_DNA"/>
</dbReference>
<sequence length="650" mass="69911">MRRRLVLLLLMLLVAICLLMGRLVFVQVLQSKWLSGMAKQSWEREIPLSGIRGSVLDSEGEKIAYTASAPSLLAVPSQVKDKEGTAQKLAPILGMPEDKILNLLKKKQLMVYLKPGGKQMSEATAEKVRQLNLPGIYMTEEGKRAYPYGNLAAQVLGITGSDNQGITGIEKQYDNVLQGVKGSITFYAKANGELMPGEGEAVQPATDGNDVKLTINRQIQQYVEREIEQAVADYNPDNVTAIVEDPKSGAILGMANYPTFDPANWRNYPQSTYNQNLAIWKTFEPGSTFKIVTLSAALQENKVNLNDGFYDPGYYEVAGHRIRCWKAGGHGSQTFLNVVENSCNPGFIALGERLGKTTLLSYVKKFGFGQKTGIDLPGEGNGILFKENKMGPLELATTAFGQGVSVTPIQQVMALGAVANGGKLMKPYVVQDIQNHETGQVISEAQPTVVRQVISASTATKVRGALESVVANGSGRNAYKYGYRIAGKTGTAQVAKNGRYESGHYIVSFIGMAPANDPKLIAYIAIDNPHPKHGIVFGGVIAAPIVGNILQDSLQTLGVQPSTQGLQKKYRYGDVVPVDVPNFTGLSVADAKKLALQNTAGLNVEILGAGSTVIAQSPPGRSKVDDGSTIRLYLGDGTSSKSIDKANQNQ</sequence>
<evidence type="ECO:0000256" key="1">
    <source>
        <dbReference type="ARBA" id="ARBA00004370"/>
    </source>
</evidence>
<gene>
    <name evidence="5" type="ORF">NZD86_14715</name>
</gene>
<dbReference type="InterPro" id="IPR036138">
    <property type="entry name" value="PBP_dimer_sf"/>
</dbReference>
<comment type="similarity">
    <text evidence="2">Belongs to the transpeptidase family.</text>
</comment>
<protein>
    <submittedName>
        <fullName evidence="5">Stage V sporulation protein D</fullName>
    </submittedName>
</protein>